<reference evidence="1 2" key="1">
    <citation type="submission" date="2021-10" db="EMBL/GenBank/DDBJ databases">
        <authorList>
            <person name="Criscuolo A."/>
        </authorList>
    </citation>
    <scope>NUCLEOTIDE SEQUENCE [LARGE SCALE GENOMIC DNA]</scope>
    <source>
        <strain evidence="2">CIP 111883</strain>
    </source>
</reference>
<sequence>MKKVIYIALIVTLIFTVYKFVEMKMSMEDMDNPTGMCDEKTMEGKVIQIRNNLIILELTEDDWNIDVIRVGVEDDSMLEYIKEGDNVRI</sequence>
<keyword evidence="2" id="KW-1185">Reference proteome</keyword>
<organism evidence="1 2">
    <name type="scientific">Sutcliffiella rhizosphaerae</name>
    <dbReference type="NCBI Taxonomy" id="2880967"/>
    <lineage>
        <taxon>Bacteria</taxon>
        <taxon>Bacillati</taxon>
        <taxon>Bacillota</taxon>
        <taxon>Bacilli</taxon>
        <taxon>Bacillales</taxon>
        <taxon>Bacillaceae</taxon>
        <taxon>Sutcliffiella</taxon>
    </lineage>
</organism>
<evidence type="ECO:0000313" key="2">
    <source>
        <dbReference type="Proteomes" id="UP000789833"/>
    </source>
</evidence>
<protein>
    <submittedName>
        <fullName evidence="1">Uncharacterized protein</fullName>
    </submittedName>
</protein>
<proteinExistence type="predicted"/>
<dbReference type="EMBL" id="CAKJTJ010000011">
    <property type="protein sequence ID" value="CAG9621545.1"/>
    <property type="molecule type" value="Genomic_DNA"/>
</dbReference>
<name>A0ABM8YNJ5_9BACI</name>
<dbReference type="Proteomes" id="UP000789833">
    <property type="component" value="Unassembled WGS sequence"/>
</dbReference>
<accession>A0ABM8YNJ5</accession>
<evidence type="ECO:0000313" key="1">
    <source>
        <dbReference type="EMBL" id="CAG9621545.1"/>
    </source>
</evidence>
<gene>
    <name evidence="1" type="ORF">BACCIP111883_02318</name>
</gene>
<comment type="caution">
    <text evidence="1">The sequence shown here is derived from an EMBL/GenBank/DDBJ whole genome shotgun (WGS) entry which is preliminary data.</text>
</comment>
<dbReference type="RefSeq" id="WP_230501427.1">
    <property type="nucleotide sequence ID" value="NZ_CAKJTJ010000011.1"/>
</dbReference>